<dbReference type="SUPFAM" id="SSF51735">
    <property type="entry name" value="NAD(P)-binding Rossmann-fold domains"/>
    <property type="match status" value="1"/>
</dbReference>
<dbReference type="Pfam" id="PF01370">
    <property type="entry name" value="Epimerase"/>
    <property type="match status" value="1"/>
</dbReference>
<dbReference type="AlphaFoldDB" id="A0A1J5PWV5"/>
<accession>A0A1J5PWV5</accession>
<proteinExistence type="predicted"/>
<reference evidence="2" key="1">
    <citation type="submission" date="2016-10" db="EMBL/GenBank/DDBJ databases">
        <title>Sequence of Gallionella enrichment culture.</title>
        <authorList>
            <person name="Poehlein A."/>
            <person name="Muehling M."/>
            <person name="Daniel R."/>
        </authorList>
    </citation>
    <scope>NUCLEOTIDE SEQUENCE</scope>
</reference>
<dbReference type="Gene3D" id="3.40.50.720">
    <property type="entry name" value="NAD(P)-binding Rossmann-like Domain"/>
    <property type="match status" value="1"/>
</dbReference>
<feature type="domain" description="NAD-dependent epimerase/dehydratase" evidence="1">
    <location>
        <begin position="1"/>
        <end position="119"/>
    </location>
</feature>
<protein>
    <submittedName>
        <fullName evidence="2">NAD dependent epimerase/dehydratase family protein</fullName>
    </submittedName>
</protein>
<gene>
    <name evidence="2" type="ORF">GALL_463370</name>
</gene>
<name>A0A1J5PWV5_9ZZZZ</name>
<dbReference type="EMBL" id="MLJW01003446">
    <property type="protein sequence ID" value="OIQ72044.1"/>
    <property type="molecule type" value="Genomic_DNA"/>
</dbReference>
<dbReference type="InterPro" id="IPR036291">
    <property type="entry name" value="NAD(P)-bd_dom_sf"/>
</dbReference>
<comment type="caution">
    <text evidence="2">The sequence shown here is derived from an EMBL/GenBank/DDBJ whole genome shotgun (WGS) entry which is preliminary data.</text>
</comment>
<evidence type="ECO:0000313" key="2">
    <source>
        <dbReference type="EMBL" id="OIQ72044.1"/>
    </source>
</evidence>
<dbReference type="InterPro" id="IPR001509">
    <property type="entry name" value="Epimerase_deHydtase"/>
</dbReference>
<organism evidence="2">
    <name type="scientific">mine drainage metagenome</name>
    <dbReference type="NCBI Taxonomy" id="410659"/>
    <lineage>
        <taxon>unclassified sequences</taxon>
        <taxon>metagenomes</taxon>
        <taxon>ecological metagenomes</taxon>
    </lineage>
</organism>
<evidence type="ECO:0000259" key="1">
    <source>
        <dbReference type="Pfam" id="PF01370"/>
    </source>
</evidence>
<sequence>MSSGAAYGASFDAPVDGNTKATVPINNLQPQDWYGVAKLHAECRHRALAPLPIVDIRVFNYFSHTQDIEARFLITDILRAIRDKTILKTSADYIVRDFIHPSDFCNLVNAILAAPAANAVVDAYSKAPIDKPTLLAAMQEKFGLQYEIVQTGAGVNATGGKPHYFSVNKQAANFGYIPKSTSLEGLLAEFGIFHKKFNPMLQSNQ</sequence>